<organism evidence="1">
    <name type="scientific">marine sediment metagenome</name>
    <dbReference type="NCBI Taxonomy" id="412755"/>
    <lineage>
        <taxon>unclassified sequences</taxon>
        <taxon>metagenomes</taxon>
        <taxon>ecological metagenomes</taxon>
    </lineage>
</organism>
<reference evidence="1" key="1">
    <citation type="journal article" date="2015" name="Nature">
        <title>Complex archaea that bridge the gap between prokaryotes and eukaryotes.</title>
        <authorList>
            <person name="Spang A."/>
            <person name="Saw J.H."/>
            <person name="Jorgensen S.L."/>
            <person name="Zaremba-Niedzwiedzka K."/>
            <person name="Martijn J."/>
            <person name="Lind A.E."/>
            <person name="van Eijk R."/>
            <person name="Schleper C."/>
            <person name="Guy L."/>
            <person name="Ettema T.J."/>
        </authorList>
    </citation>
    <scope>NUCLEOTIDE SEQUENCE</scope>
</reference>
<dbReference type="AlphaFoldDB" id="A0A0F9E9U1"/>
<name>A0A0F9E9U1_9ZZZZ</name>
<sequence length="106" mass="12226">MKVKIVDKKDDVKEMTIEELAEHEFIGYVWGENKYIISQVGSGFPNNRFSGVSAGLHRNASHSSSEKIQDCDMKIPVLRDFLRGLVRTCELQVFKTDKELYLWMAE</sequence>
<dbReference type="EMBL" id="LAZR01028320">
    <property type="protein sequence ID" value="KKL62971.1"/>
    <property type="molecule type" value="Genomic_DNA"/>
</dbReference>
<evidence type="ECO:0000313" key="1">
    <source>
        <dbReference type="EMBL" id="KKL62971.1"/>
    </source>
</evidence>
<gene>
    <name evidence="1" type="ORF">LCGC14_2179780</name>
</gene>
<proteinExistence type="predicted"/>
<comment type="caution">
    <text evidence="1">The sequence shown here is derived from an EMBL/GenBank/DDBJ whole genome shotgun (WGS) entry which is preliminary data.</text>
</comment>
<accession>A0A0F9E9U1</accession>
<protein>
    <submittedName>
        <fullName evidence="1">Uncharacterized protein</fullName>
    </submittedName>
</protein>